<gene>
    <name evidence="2" type="ORF">Lspi_0266</name>
</gene>
<dbReference type="AlphaFoldDB" id="A0A0W0ZAP5"/>
<keyword evidence="3" id="KW-1185">Reference proteome</keyword>
<dbReference type="PATRIC" id="fig|452.5.peg.292"/>
<keyword evidence="2" id="KW-0418">Kinase</keyword>
<protein>
    <submittedName>
        <fullName evidence="2">Uridine kinase</fullName>
    </submittedName>
</protein>
<dbReference type="GO" id="GO:0005524">
    <property type="term" value="F:ATP binding"/>
    <property type="evidence" value="ECO:0007669"/>
    <property type="project" value="InterPro"/>
</dbReference>
<evidence type="ECO:0000259" key="1">
    <source>
        <dbReference type="Pfam" id="PF00485"/>
    </source>
</evidence>
<evidence type="ECO:0000313" key="2">
    <source>
        <dbReference type="EMBL" id="KTD66203.1"/>
    </source>
</evidence>
<accession>A0A0W0ZAP5</accession>
<dbReference type="Proteomes" id="UP000054877">
    <property type="component" value="Unassembled WGS sequence"/>
</dbReference>
<keyword evidence="2" id="KW-0808">Transferase</keyword>
<sequence>MYVIAICGAYGSPIRTFAEDLYEFVTEKESSLSTILIDENEFLHDVTKRTLVDFPDLAAHIRKQDEDSIVLVVGNRLFLDENLQKTFNIRLFIDTANDICLSNHIKSQSEKRELDLVIDEYMKLLKPENDDHVNPSGKRADVIVPADKDFTIIFNLLFSSIQASLSPKESRVYDERDEEKSGYSFFG</sequence>
<dbReference type="Pfam" id="PF00485">
    <property type="entry name" value="PRK"/>
    <property type="match status" value="1"/>
</dbReference>
<dbReference type="STRING" id="452.Lspi_0266"/>
<proteinExistence type="predicted"/>
<organism evidence="2 3">
    <name type="scientific">Legionella spiritensis</name>
    <dbReference type="NCBI Taxonomy" id="452"/>
    <lineage>
        <taxon>Bacteria</taxon>
        <taxon>Pseudomonadati</taxon>
        <taxon>Pseudomonadota</taxon>
        <taxon>Gammaproteobacteria</taxon>
        <taxon>Legionellales</taxon>
        <taxon>Legionellaceae</taxon>
        <taxon>Legionella</taxon>
    </lineage>
</organism>
<dbReference type="EMBL" id="LNYX01000002">
    <property type="protein sequence ID" value="KTD66203.1"/>
    <property type="molecule type" value="Genomic_DNA"/>
</dbReference>
<comment type="caution">
    <text evidence="2">The sequence shown here is derived from an EMBL/GenBank/DDBJ whole genome shotgun (WGS) entry which is preliminary data.</text>
</comment>
<evidence type="ECO:0000313" key="3">
    <source>
        <dbReference type="Proteomes" id="UP000054877"/>
    </source>
</evidence>
<name>A0A0W0ZAP5_LEGSP</name>
<dbReference type="InterPro" id="IPR006083">
    <property type="entry name" value="PRK/URK"/>
</dbReference>
<reference evidence="2 3" key="1">
    <citation type="submission" date="2015-11" db="EMBL/GenBank/DDBJ databases">
        <title>Genomic analysis of 38 Legionella species identifies large and diverse effector repertoires.</title>
        <authorList>
            <person name="Burstein D."/>
            <person name="Amaro F."/>
            <person name="Zusman T."/>
            <person name="Lifshitz Z."/>
            <person name="Cohen O."/>
            <person name="Gilbert J.A."/>
            <person name="Pupko T."/>
            <person name="Shuman H.A."/>
            <person name="Segal G."/>
        </authorList>
    </citation>
    <scope>NUCLEOTIDE SEQUENCE [LARGE SCALE GENOMIC DNA]</scope>
    <source>
        <strain evidence="2 3">Mt.St.Helens-9</strain>
    </source>
</reference>
<dbReference type="GO" id="GO:0016301">
    <property type="term" value="F:kinase activity"/>
    <property type="evidence" value="ECO:0007669"/>
    <property type="project" value="UniProtKB-KW"/>
</dbReference>
<dbReference type="Gene3D" id="3.40.50.300">
    <property type="entry name" value="P-loop containing nucleotide triphosphate hydrolases"/>
    <property type="match status" value="1"/>
</dbReference>
<dbReference type="SUPFAM" id="SSF52540">
    <property type="entry name" value="P-loop containing nucleoside triphosphate hydrolases"/>
    <property type="match status" value="1"/>
</dbReference>
<dbReference type="OrthoDB" id="5652002at2"/>
<feature type="domain" description="Phosphoribulokinase/uridine kinase" evidence="1">
    <location>
        <begin position="65"/>
        <end position="146"/>
    </location>
</feature>
<dbReference type="RefSeq" id="WP_058482207.1">
    <property type="nucleotide sequence ID" value="NZ_CAAAII010000008.1"/>
</dbReference>
<dbReference type="InterPro" id="IPR027417">
    <property type="entry name" value="P-loop_NTPase"/>
</dbReference>